<dbReference type="InterPro" id="IPR003602">
    <property type="entry name" value="Topo_IA_DNA-bd_dom"/>
</dbReference>
<dbReference type="Gene3D" id="1.10.290.10">
    <property type="entry name" value="Topoisomerase I, domain 4"/>
    <property type="match status" value="1"/>
</dbReference>
<comment type="catalytic activity">
    <reaction evidence="1">
        <text>ATP-independent breakage of single-stranded DNA, followed by passage and rejoining.</text>
        <dbReference type="EC" id="5.6.2.1"/>
    </reaction>
</comment>
<dbReference type="Gene3D" id="2.70.20.10">
    <property type="entry name" value="Topoisomerase I, domain 3"/>
    <property type="match status" value="1"/>
</dbReference>
<dbReference type="Pfam" id="PF13342">
    <property type="entry name" value="Toprim_Crpt"/>
    <property type="match status" value="1"/>
</dbReference>
<dbReference type="InterPro" id="IPR013497">
    <property type="entry name" value="Topo_IA_cen"/>
</dbReference>
<dbReference type="CDD" id="cd03362">
    <property type="entry name" value="TOPRIM_TopoIA_TopoIII"/>
    <property type="match status" value="1"/>
</dbReference>
<keyword evidence="4" id="KW-0799">Topoisomerase</keyword>
<gene>
    <name evidence="13" type="ORF">H8698_00505</name>
</gene>
<dbReference type="GO" id="GO:0003677">
    <property type="term" value="F:DNA binding"/>
    <property type="evidence" value="ECO:0007669"/>
    <property type="project" value="UniProtKB-KW"/>
</dbReference>
<dbReference type="PANTHER" id="PTHR11390:SF21">
    <property type="entry name" value="DNA TOPOISOMERASE 3-ALPHA"/>
    <property type="match status" value="1"/>
</dbReference>
<protein>
    <recommendedName>
        <fullName evidence="3">DNA topoisomerase</fullName>
        <ecNumber evidence="3">5.6.2.1</ecNumber>
    </recommendedName>
    <alternativeName>
        <fullName evidence="10">Omega-protein</fullName>
    </alternativeName>
    <alternativeName>
        <fullName evidence="9">Relaxing enzyme</fullName>
    </alternativeName>
    <alternativeName>
        <fullName evidence="7">Swivelase</fullName>
    </alternativeName>
    <alternativeName>
        <fullName evidence="8">Untwisting enzyme</fullName>
    </alternativeName>
</protein>
<comment type="similarity">
    <text evidence="2">Belongs to the type IA topoisomerase family.</text>
</comment>
<dbReference type="PANTHER" id="PTHR11390">
    <property type="entry name" value="PROKARYOTIC DNA TOPOISOMERASE"/>
    <property type="match status" value="1"/>
</dbReference>
<name>A0A926DKE3_9FIRM</name>
<dbReference type="Gene3D" id="3.40.50.140">
    <property type="match status" value="1"/>
</dbReference>
<dbReference type="SMART" id="SM00493">
    <property type="entry name" value="TOPRIM"/>
    <property type="match status" value="1"/>
</dbReference>
<comment type="caution">
    <text evidence="13">The sequence shown here is derived from an EMBL/GenBank/DDBJ whole genome shotgun (WGS) entry which is preliminary data.</text>
</comment>
<evidence type="ECO:0000256" key="1">
    <source>
        <dbReference type="ARBA" id="ARBA00000213"/>
    </source>
</evidence>
<accession>A0A926DKE3</accession>
<dbReference type="GO" id="GO:0006281">
    <property type="term" value="P:DNA repair"/>
    <property type="evidence" value="ECO:0007669"/>
    <property type="project" value="TreeGrafter"/>
</dbReference>
<dbReference type="InterPro" id="IPR023406">
    <property type="entry name" value="Topo_IA_AS"/>
</dbReference>
<sequence length="698" mass="78599">MILIVAEKPSLARNISSAIGGMKRFNGYLEGNGFIVTWAFGHLFSLADVEYYTGGKEPRPKWTMDNLPCFPKKFEFQLRRDEKKQTDGGVKAQFEIISSLCNRDDVETIVNAGDSDREGEIIIRTCVDKALKQPKQLKRLWLPDQTPETILEGIKELKDETEYDNLANEGYARTFIDWLYGVNLTRYATLKSGKLLRVGRVIVPIVKAIYDRDMAIKNFVPEKYFGIFSKEETNGAEIELLSKEKFSKEKLAEAQALCAKYNNEKAVVTSVKRKKDTLKPGKLYSLTKLQNALGKKYKMSMEESLNTVQGLYEKGYVTYPRTNSEYLAVAEQDKVKKVIAAVGGIGYPVAFQFSKTIFDDSKIESHSALTPTTKIPKKEHLSEKEYAVYSTIMRRFVAVFCAEKCVAEKTEIKISVGGLEEFTLRGTVILEPGWTKYDDYLKKDKLLPPLKKGDAVNIHFKPVEKETSPPKHYTIETLNNYLKNPFREEKANAQSEDDSEEYRAVFEGLELGTEATRTGIIDNARKSGYIMLKKDVYTILKDGEFLIEALMRMGINMDKYKTAELGKALKKVYRSECSILDSVHLAEQEIAAVFQKKAVPPELDADDGFMGDAAGTCPLCGGEVRRTSFGYGCSKYKEGCKFTINGVICGRVISLSNVKKLLSEGETYKIEGFISPKSGKVFSAKLKLDNGRAVFDFR</sequence>
<dbReference type="InterPro" id="IPR025589">
    <property type="entry name" value="Toprim_C_rpt"/>
</dbReference>
<evidence type="ECO:0000313" key="13">
    <source>
        <dbReference type="EMBL" id="MBC8539456.1"/>
    </source>
</evidence>
<feature type="domain" description="Toprim" evidence="11">
    <location>
        <begin position="1"/>
        <end position="147"/>
    </location>
</feature>
<dbReference type="PROSITE" id="PS52039">
    <property type="entry name" value="TOPO_IA_2"/>
    <property type="match status" value="1"/>
</dbReference>
<keyword evidence="14" id="KW-1185">Reference proteome</keyword>
<dbReference type="Proteomes" id="UP000611762">
    <property type="component" value="Unassembled WGS sequence"/>
</dbReference>
<keyword evidence="5" id="KW-0238">DNA-binding</keyword>
<dbReference type="Pfam" id="PF01751">
    <property type="entry name" value="Toprim"/>
    <property type="match status" value="1"/>
</dbReference>
<reference evidence="13" key="1">
    <citation type="submission" date="2020-08" db="EMBL/GenBank/DDBJ databases">
        <title>Genome public.</title>
        <authorList>
            <person name="Liu C."/>
            <person name="Sun Q."/>
        </authorList>
    </citation>
    <scope>NUCLEOTIDE SEQUENCE</scope>
    <source>
        <strain evidence="13">H8</strain>
    </source>
</reference>
<dbReference type="GO" id="GO:0006310">
    <property type="term" value="P:DNA recombination"/>
    <property type="evidence" value="ECO:0007669"/>
    <property type="project" value="TreeGrafter"/>
</dbReference>
<evidence type="ECO:0000256" key="3">
    <source>
        <dbReference type="ARBA" id="ARBA00012891"/>
    </source>
</evidence>
<dbReference type="PRINTS" id="PR00417">
    <property type="entry name" value="PRTPISMRASEI"/>
</dbReference>
<dbReference type="GO" id="GO:0003917">
    <property type="term" value="F:DNA topoisomerase type I (single strand cut, ATP-independent) activity"/>
    <property type="evidence" value="ECO:0007669"/>
    <property type="project" value="UniProtKB-EC"/>
</dbReference>
<dbReference type="GO" id="GO:0006265">
    <property type="term" value="P:DNA topological change"/>
    <property type="evidence" value="ECO:0007669"/>
    <property type="project" value="InterPro"/>
</dbReference>
<evidence type="ECO:0000313" key="14">
    <source>
        <dbReference type="Proteomes" id="UP000611762"/>
    </source>
</evidence>
<evidence type="ECO:0000256" key="6">
    <source>
        <dbReference type="ARBA" id="ARBA00023235"/>
    </source>
</evidence>
<dbReference type="InterPro" id="IPR000380">
    <property type="entry name" value="Topo_IA"/>
</dbReference>
<dbReference type="InterPro" id="IPR013824">
    <property type="entry name" value="Topo_IA_cen_sub1"/>
</dbReference>
<evidence type="ECO:0000256" key="4">
    <source>
        <dbReference type="ARBA" id="ARBA00023029"/>
    </source>
</evidence>
<dbReference type="InterPro" id="IPR023405">
    <property type="entry name" value="Topo_IA_core_domain"/>
</dbReference>
<keyword evidence="6" id="KW-0413">Isomerase</keyword>
<dbReference type="InterPro" id="IPR013825">
    <property type="entry name" value="Topo_IA_cen_sub2"/>
</dbReference>
<evidence type="ECO:0000256" key="5">
    <source>
        <dbReference type="ARBA" id="ARBA00023125"/>
    </source>
</evidence>
<proteinExistence type="inferred from homology"/>
<dbReference type="EC" id="5.6.2.1" evidence="3"/>
<dbReference type="Gene3D" id="1.10.460.10">
    <property type="entry name" value="Topoisomerase I, domain 2"/>
    <property type="match status" value="1"/>
</dbReference>
<evidence type="ECO:0000256" key="2">
    <source>
        <dbReference type="ARBA" id="ARBA00009446"/>
    </source>
</evidence>
<dbReference type="InterPro" id="IPR003601">
    <property type="entry name" value="Topo_IA_2"/>
</dbReference>
<organism evidence="13 14">
    <name type="scientific">Congzhengia minquanensis</name>
    <dbReference type="NCBI Taxonomy" id="2763657"/>
    <lineage>
        <taxon>Bacteria</taxon>
        <taxon>Bacillati</taxon>
        <taxon>Bacillota</taxon>
        <taxon>Clostridia</taxon>
        <taxon>Eubacteriales</taxon>
        <taxon>Oscillospiraceae</taxon>
        <taxon>Congzhengia</taxon>
    </lineage>
</organism>
<evidence type="ECO:0000259" key="11">
    <source>
        <dbReference type="PROSITE" id="PS50880"/>
    </source>
</evidence>
<evidence type="ECO:0000256" key="10">
    <source>
        <dbReference type="ARBA" id="ARBA00032877"/>
    </source>
</evidence>
<dbReference type="GO" id="GO:0043597">
    <property type="term" value="C:cytoplasmic replication fork"/>
    <property type="evidence" value="ECO:0007669"/>
    <property type="project" value="TreeGrafter"/>
</dbReference>
<dbReference type="AlphaFoldDB" id="A0A926DKE3"/>
<dbReference type="InterPro" id="IPR013826">
    <property type="entry name" value="Topo_IA_cen_sub3"/>
</dbReference>
<dbReference type="SUPFAM" id="SSF56712">
    <property type="entry name" value="Prokaryotic type I DNA topoisomerase"/>
    <property type="match status" value="1"/>
</dbReference>
<feature type="domain" description="Topo IA-type catalytic" evidence="12">
    <location>
        <begin position="163"/>
        <end position="594"/>
    </location>
</feature>
<dbReference type="PROSITE" id="PS50880">
    <property type="entry name" value="TOPRIM"/>
    <property type="match status" value="1"/>
</dbReference>
<evidence type="ECO:0000256" key="9">
    <source>
        <dbReference type="ARBA" id="ARBA00032235"/>
    </source>
</evidence>
<evidence type="ECO:0000259" key="12">
    <source>
        <dbReference type="PROSITE" id="PS52039"/>
    </source>
</evidence>
<dbReference type="Pfam" id="PF01131">
    <property type="entry name" value="Topoisom_bac"/>
    <property type="match status" value="1"/>
</dbReference>
<dbReference type="RefSeq" id="WP_249310574.1">
    <property type="nucleotide sequence ID" value="NZ_JACRSU010000001.1"/>
</dbReference>
<evidence type="ECO:0000256" key="8">
    <source>
        <dbReference type="ARBA" id="ARBA00031985"/>
    </source>
</evidence>
<evidence type="ECO:0000256" key="7">
    <source>
        <dbReference type="ARBA" id="ARBA00030003"/>
    </source>
</evidence>
<dbReference type="InterPro" id="IPR006171">
    <property type="entry name" value="TOPRIM_dom"/>
</dbReference>
<dbReference type="EMBL" id="JACRSU010000001">
    <property type="protein sequence ID" value="MBC8539456.1"/>
    <property type="molecule type" value="Genomic_DNA"/>
</dbReference>
<dbReference type="SMART" id="SM00437">
    <property type="entry name" value="TOP1Ac"/>
    <property type="match status" value="1"/>
</dbReference>
<dbReference type="SMART" id="SM00436">
    <property type="entry name" value="TOP1Bc"/>
    <property type="match status" value="1"/>
</dbReference>
<dbReference type="InterPro" id="IPR034144">
    <property type="entry name" value="TOPRIM_TopoIII"/>
</dbReference>
<dbReference type="PROSITE" id="PS00396">
    <property type="entry name" value="TOPO_IA_1"/>
    <property type="match status" value="1"/>
</dbReference>